<feature type="domain" description="Methyltransferase type 11" evidence="2">
    <location>
        <begin position="52"/>
        <end position="147"/>
    </location>
</feature>
<evidence type="ECO:0000313" key="3">
    <source>
        <dbReference type="EMBL" id="GAA3388176.1"/>
    </source>
</evidence>
<dbReference type="GO" id="GO:0032259">
    <property type="term" value="P:methylation"/>
    <property type="evidence" value="ECO:0007669"/>
    <property type="project" value="UniProtKB-KW"/>
</dbReference>
<dbReference type="InterPro" id="IPR013216">
    <property type="entry name" value="Methyltransf_11"/>
</dbReference>
<dbReference type="GO" id="GO:0008168">
    <property type="term" value="F:methyltransferase activity"/>
    <property type="evidence" value="ECO:0007669"/>
    <property type="project" value="UniProtKB-KW"/>
</dbReference>
<keyword evidence="3" id="KW-0489">Methyltransferase</keyword>
<dbReference type="RefSeq" id="WP_345729026.1">
    <property type="nucleotide sequence ID" value="NZ_BAAAYN010000022.1"/>
</dbReference>
<accession>A0ABP6SYV5</accession>
<dbReference type="CDD" id="cd02440">
    <property type="entry name" value="AdoMet_MTases"/>
    <property type="match status" value="1"/>
</dbReference>
<dbReference type="Gene3D" id="3.40.50.150">
    <property type="entry name" value="Vaccinia Virus protein VP39"/>
    <property type="match status" value="1"/>
</dbReference>
<dbReference type="InterPro" id="IPR029063">
    <property type="entry name" value="SAM-dependent_MTases_sf"/>
</dbReference>
<reference evidence="4" key="1">
    <citation type="journal article" date="2019" name="Int. J. Syst. Evol. Microbiol.">
        <title>The Global Catalogue of Microorganisms (GCM) 10K type strain sequencing project: providing services to taxonomists for standard genome sequencing and annotation.</title>
        <authorList>
            <consortium name="The Broad Institute Genomics Platform"/>
            <consortium name="The Broad Institute Genome Sequencing Center for Infectious Disease"/>
            <person name="Wu L."/>
            <person name="Ma J."/>
        </authorList>
    </citation>
    <scope>NUCLEOTIDE SEQUENCE [LARGE SCALE GENOMIC DNA]</scope>
    <source>
        <strain evidence="4">JCM 9458</strain>
    </source>
</reference>
<evidence type="ECO:0000313" key="4">
    <source>
        <dbReference type="Proteomes" id="UP001501676"/>
    </source>
</evidence>
<organism evidence="3 4">
    <name type="scientific">Cryptosporangium minutisporangium</name>
    <dbReference type="NCBI Taxonomy" id="113569"/>
    <lineage>
        <taxon>Bacteria</taxon>
        <taxon>Bacillati</taxon>
        <taxon>Actinomycetota</taxon>
        <taxon>Actinomycetes</taxon>
        <taxon>Cryptosporangiales</taxon>
        <taxon>Cryptosporangiaceae</taxon>
        <taxon>Cryptosporangium</taxon>
    </lineage>
</organism>
<evidence type="ECO:0000259" key="2">
    <source>
        <dbReference type="Pfam" id="PF08241"/>
    </source>
</evidence>
<dbReference type="EMBL" id="BAAAYN010000022">
    <property type="protein sequence ID" value="GAA3388176.1"/>
    <property type="molecule type" value="Genomic_DNA"/>
</dbReference>
<feature type="region of interest" description="Disordered" evidence="1">
    <location>
        <begin position="167"/>
        <end position="187"/>
    </location>
</feature>
<dbReference type="Pfam" id="PF08241">
    <property type="entry name" value="Methyltransf_11"/>
    <property type="match status" value="1"/>
</dbReference>
<dbReference type="SUPFAM" id="SSF53335">
    <property type="entry name" value="S-adenosyl-L-methionine-dependent methyltransferases"/>
    <property type="match status" value="1"/>
</dbReference>
<sequence length="278" mass="29133">MTQIVNTGQAEAWNGYEGTHWASNADRYDAVNSGYNQSILEAAALAPGDDVLDVGCGNGQLTRLAGAAIAPGSTLGIDLSAPMLATARARTAASTVQYVRGDAQVYPFEPASRDVVLSRFGVMFFADPVAAFANIRRALRPGGRMAFACLRGVAGTELGTVFEAMTRPLPPSELPTGTDGTGPTSLADPDRIRQVLTAAGFSNVRTQACDAEQIWGHDVADAAAFLGAWGPVRHQLSQVDAATAEAVTDALTEALRPFERDGAVRLRGGAWLVTAVTR</sequence>
<keyword evidence="3" id="KW-0808">Transferase</keyword>
<name>A0ABP6SYV5_9ACTN</name>
<dbReference type="PANTHER" id="PTHR43591">
    <property type="entry name" value="METHYLTRANSFERASE"/>
    <property type="match status" value="1"/>
</dbReference>
<keyword evidence="4" id="KW-1185">Reference proteome</keyword>
<comment type="caution">
    <text evidence="3">The sequence shown here is derived from an EMBL/GenBank/DDBJ whole genome shotgun (WGS) entry which is preliminary data.</text>
</comment>
<dbReference type="Proteomes" id="UP001501676">
    <property type="component" value="Unassembled WGS sequence"/>
</dbReference>
<evidence type="ECO:0000256" key="1">
    <source>
        <dbReference type="SAM" id="MobiDB-lite"/>
    </source>
</evidence>
<proteinExistence type="predicted"/>
<protein>
    <submittedName>
        <fullName evidence="3">Class I SAM-dependent methyltransferase</fullName>
    </submittedName>
</protein>
<dbReference type="PANTHER" id="PTHR43591:SF24">
    <property type="entry name" value="2-METHOXY-6-POLYPRENYL-1,4-BENZOQUINOL METHYLASE, MITOCHONDRIAL"/>
    <property type="match status" value="1"/>
</dbReference>
<gene>
    <name evidence="3" type="ORF">GCM10020369_33360</name>
</gene>